<dbReference type="Pfam" id="PF05348">
    <property type="entry name" value="UMP1"/>
    <property type="match status" value="1"/>
</dbReference>
<dbReference type="GO" id="GO:0005634">
    <property type="term" value="C:nucleus"/>
    <property type="evidence" value="ECO:0007669"/>
    <property type="project" value="TreeGrafter"/>
</dbReference>
<accession>S8DX61</accession>
<reference evidence="3 4" key="1">
    <citation type="journal article" date="2012" name="Science">
        <title>The Paleozoic origin of enzymatic lignin decomposition reconstructed from 31 fungal genomes.</title>
        <authorList>
            <person name="Floudas D."/>
            <person name="Binder M."/>
            <person name="Riley R."/>
            <person name="Barry K."/>
            <person name="Blanchette R.A."/>
            <person name="Henrissat B."/>
            <person name="Martinez A.T."/>
            <person name="Otillar R."/>
            <person name="Spatafora J.W."/>
            <person name="Yadav J.S."/>
            <person name="Aerts A."/>
            <person name="Benoit I."/>
            <person name="Boyd A."/>
            <person name="Carlson A."/>
            <person name="Copeland A."/>
            <person name="Coutinho P.M."/>
            <person name="de Vries R.P."/>
            <person name="Ferreira P."/>
            <person name="Findley K."/>
            <person name="Foster B."/>
            <person name="Gaskell J."/>
            <person name="Glotzer D."/>
            <person name="Gorecki P."/>
            <person name="Heitman J."/>
            <person name="Hesse C."/>
            <person name="Hori C."/>
            <person name="Igarashi K."/>
            <person name="Jurgens J.A."/>
            <person name="Kallen N."/>
            <person name="Kersten P."/>
            <person name="Kohler A."/>
            <person name="Kuees U."/>
            <person name="Kumar T.K.A."/>
            <person name="Kuo A."/>
            <person name="LaButti K."/>
            <person name="Larrondo L.F."/>
            <person name="Lindquist E."/>
            <person name="Ling A."/>
            <person name="Lombard V."/>
            <person name="Lucas S."/>
            <person name="Lundell T."/>
            <person name="Martin R."/>
            <person name="McLaughlin D.J."/>
            <person name="Morgenstern I."/>
            <person name="Morin E."/>
            <person name="Murat C."/>
            <person name="Nagy L.G."/>
            <person name="Nolan M."/>
            <person name="Ohm R.A."/>
            <person name="Patyshakuliyeva A."/>
            <person name="Rokas A."/>
            <person name="Ruiz-Duenas F.J."/>
            <person name="Sabat G."/>
            <person name="Salamov A."/>
            <person name="Samejima M."/>
            <person name="Schmutz J."/>
            <person name="Slot J.C."/>
            <person name="St John F."/>
            <person name="Stenlid J."/>
            <person name="Sun H."/>
            <person name="Sun S."/>
            <person name="Syed K."/>
            <person name="Tsang A."/>
            <person name="Wiebenga A."/>
            <person name="Young D."/>
            <person name="Pisabarro A."/>
            <person name="Eastwood D.C."/>
            <person name="Martin F."/>
            <person name="Cullen D."/>
            <person name="Grigoriev I.V."/>
            <person name="Hibbett D.S."/>
        </authorList>
    </citation>
    <scope>NUCLEOTIDE SEQUENCE</scope>
    <source>
        <strain evidence="4">FP-58527</strain>
    </source>
</reference>
<evidence type="ECO:0008006" key="5">
    <source>
        <dbReference type="Google" id="ProtNLM"/>
    </source>
</evidence>
<dbReference type="Proteomes" id="UP000015241">
    <property type="component" value="Unassembled WGS sequence"/>
</dbReference>
<proteinExistence type="inferred from homology"/>
<dbReference type="HOGENOM" id="CLU_100687_1_0_1"/>
<dbReference type="GO" id="GO:0043248">
    <property type="term" value="P:proteasome assembly"/>
    <property type="evidence" value="ECO:0007669"/>
    <property type="project" value="InterPro"/>
</dbReference>
<sequence length="164" mass="18456">MSCHHIEPSHRIVPATASKSASIRDTANSLGLHDTLRYGPRSLAAENKARGGLKERLENWEATQDNLKLSMQRNIFGLHMPMRTLMERKIVSRSPHMPALPQSNPHLDILMGRDETLDCADFMMPGSQRLSRSMDYADVCTASQLAQPLDIHTEMEKKLRIGPK</sequence>
<dbReference type="AlphaFoldDB" id="S8DX61"/>
<dbReference type="PANTHER" id="PTHR12828:SF3">
    <property type="entry name" value="PROTEASOME MATURATION PROTEIN"/>
    <property type="match status" value="1"/>
</dbReference>
<evidence type="ECO:0000256" key="1">
    <source>
        <dbReference type="ARBA" id="ARBA00023186"/>
    </source>
</evidence>
<gene>
    <name evidence="3" type="ORF">FOMPIDRAFT_1032779</name>
</gene>
<evidence type="ECO:0000256" key="2">
    <source>
        <dbReference type="ARBA" id="ARBA00043974"/>
    </source>
</evidence>
<dbReference type="eggNOG" id="KOG3061">
    <property type="taxonomic scope" value="Eukaryota"/>
</dbReference>
<dbReference type="InParanoid" id="S8DX61"/>
<dbReference type="STRING" id="743788.S8DX61"/>
<dbReference type="GO" id="GO:0005737">
    <property type="term" value="C:cytoplasm"/>
    <property type="evidence" value="ECO:0007669"/>
    <property type="project" value="TreeGrafter"/>
</dbReference>
<name>S8DX61_FOMSC</name>
<protein>
    <recommendedName>
        <fullName evidence="5">Proteasome maturation factor UMP1</fullName>
    </recommendedName>
</protein>
<evidence type="ECO:0000313" key="3">
    <source>
        <dbReference type="EMBL" id="EPS95713.1"/>
    </source>
</evidence>
<evidence type="ECO:0000313" key="4">
    <source>
        <dbReference type="Proteomes" id="UP000015241"/>
    </source>
</evidence>
<keyword evidence="4" id="KW-1185">Reference proteome</keyword>
<dbReference type="EMBL" id="KE504202">
    <property type="protein sequence ID" value="EPS95713.1"/>
    <property type="molecule type" value="Genomic_DNA"/>
</dbReference>
<keyword evidence="1" id="KW-0143">Chaperone</keyword>
<comment type="similarity">
    <text evidence="2">Belongs to the POMP/UMP1 family.</text>
</comment>
<organism evidence="3 4">
    <name type="scientific">Fomitopsis schrenkii</name>
    <name type="common">Brown rot fungus</name>
    <dbReference type="NCBI Taxonomy" id="2126942"/>
    <lineage>
        <taxon>Eukaryota</taxon>
        <taxon>Fungi</taxon>
        <taxon>Dikarya</taxon>
        <taxon>Basidiomycota</taxon>
        <taxon>Agaricomycotina</taxon>
        <taxon>Agaricomycetes</taxon>
        <taxon>Polyporales</taxon>
        <taxon>Fomitopsis</taxon>
    </lineage>
</organism>
<dbReference type="PANTHER" id="PTHR12828">
    <property type="entry name" value="PROTEASOME MATURATION PROTEIN UMP1"/>
    <property type="match status" value="1"/>
</dbReference>
<dbReference type="InterPro" id="IPR008012">
    <property type="entry name" value="Ump1"/>
</dbReference>
<dbReference type="OrthoDB" id="15001at2759"/>